<feature type="compositionally biased region" description="Polar residues" evidence="1">
    <location>
        <begin position="160"/>
        <end position="170"/>
    </location>
</feature>
<evidence type="ECO:0000256" key="1">
    <source>
        <dbReference type="SAM" id="MobiDB-lite"/>
    </source>
</evidence>
<dbReference type="EMBL" id="CAXLJM020000007">
    <property type="protein sequence ID" value="CAL8073033.1"/>
    <property type="molecule type" value="Genomic_DNA"/>
</dbReference>
<dbReference type="Proteomes" id="UP001642540">
    <property type="component" value="Unassembled WGS sequence"/>
</dbReference>
<sequence length="189" mass="21298">MACSRSSSFVSSPSTKSITFGLSSTTLMSLTSSWKRIPQGSATVKHSIKPQRHIILLLNLYHLLLLPSTFCTRHHLHHPLRPLPLLIPSPLHYANQLDNPSPNFGSQVGDEKMMSRPPEQLPFPLLLLLFLLLILGNNSSEYFHEHDHDHKKKLISQPQENLPSTCTHAHNSSDDDDIVRQNSNTNFIT</sequence>
<comment type="caution">
    <text evidence="2">The sequence shown here is derived from an EMBL/GenBank/DDBJ whole genome shotgun (WGS) entry which is preliminary data.</text>
</comment>
<name>A0ABP1PQ06_9HEXA</name>
<evidence type="ECO:0000313" key="2">
    <source>
        <dbReference type="EMBL" id="CAL8073033.1"/>
    </source>
</evidence>
<protein>
    <recommendedName>
        <fullName evidence="4">Transmembrane protein</fullName>
    </recommendedName>
</protein>
<reference evidence="2 3" key="1">
    <citation type="submission" date="2024-08" db="EMBL/GenBank/DDBJ databases">
        <authorList>
            <person name="Cucini C."/>
            <person name="Frati F."/>
        </authorList>
    </citation>
    <scope>NUCLEOTIDE SEQUENCE [LARGE SCALE GENOMIC DNA]</scope>
</reference>
<keyword evidence="3" id="KW-1185">Reference proteome</keyword>
<feature type="region of interest" description="Disordered" evidence="1">
    <location>
        <begin position="160"/>
        <end position="189"/>
    </location>
</feature>
<proteinExistence type="predicted"/>
<organism evidence="2 3">
    <name type="scientific">Orchesella dallaii</name>
    <dbReference type="NCBI Taxonomy" id="48710"/>
    <lineage>
        <taxon>Eukaryota</taxon>
        <taxon>Metazoa</taxon>
        <taxon>Ecdysozoa</taxon>
        <taxon>Arthropoda</taxon>
        <taxon>Hexapoda</taxon>
        <taxon>Collembola</taxon>
        <taxon>Entomobryomorpha</taxon>
        <taxon>Entomobryoidea</taxon>
        <taxon>Orchesellidae</taxon>
        <taxon>Orchesellinae</taxon>
        <taxon>Orchesella</taxon>
    </lineage>
</organism>
<gene>
    <name evidence="2" type="ORF">ODALV1_LOCUS2452</name>
</gene>
<evidence type="ECO:0008006" key="4">
    <source>
        <dbReference type="Google" id="ProtNLM"/>
    </source>
</evidence>
<accession>A0ABP1PQ06</accession>
<evidence type="ECO:0000313" key="3">
    <source>
        <dbReference type="Proteomes" id="UP001642540"/>
    </source>
</evidence>
<feature type="compositionally biased region" description="Polar residues" evidence="1">
    <location>
        <begin position="180"/>
        <end position="189"/>
    </location>
</feature>